<dbReference type="Proteomes" id="UP000803844">
    <property type="component" value="Unassembled WGS sequence"/>
</dbReference>
<feature type="active site" description="Proton donor" evidence="6">
    <location>
        <position position="414"/>
    </location>
</feature>
<dbReference type="InterPro" id="IPR001382">
    <property type="entry name" value="Glyco_hydro_47"/>
</dbReference>
<evidence type="ECO:0000256" key="9">
    <source>
        <dbReference type="RuleBase" id="RU361193"/>
    </source>
</evidence>
<dbReference type="InterPro" id="IPR036026">
    <property type="entry name" value="Seven-hairpin_glycosidases"/>
</dbReference>
<evidence type="ECO:0000256" key="6">
    <source>
        <dbReference type="PIRSR" id="PIRSR601382-1"/>
    </source>
</evidence>
<comment type="cofactor">
    <cofactor evidence="1 7">
        <name>Ca(2+)</name>
        <dbReference type="ChEBI" id="CHEBI:29108"/>
    </cofactor>
</comment>
<dbReference type="GO" id="GO:0005509">
    <property type="term" value="F:calcium ion binding"/>
    <property type="evidence" value="ECO:0007669"/>
    <property type="project" value="InterPro"/>
</dbReference>
<dbReference type="GeneID" id="63843397"/>
<feature type="active site" description="Proton donor" evidence="6">
    <location>
        <position position="156"/>
    </location>
</feature>
<dbReference type="Pfam" id="PF01532">
    <property type="entry name" value="Glyco_hydro_47"/>
    <property type="match status" value="1"/>
</dbReference>
<feature type="disulfide bond" evidence="8">
    <location>
        <begin position="371"/>
        <end position="400"/>
    </location>
</feature>
<gene>
    <name evidence="11" type="ORF">M406DRAFT_94138</name>
</gene>
<accession>A0A9P5CLI2</accession>
<dbReference type="InterPro" id="IPR012341">
    <property type="entry name" value="6hp_glycosidase-like_sf"/>
</dbReference>
<dbReference type="InterPro" id="IPR050749">
    <property type="entry name" value="Glycosyl_Hydrolase_47"/>
</dbReference>
<dbReference type="EC" id="3.2.1.-" evidence="9"/>
<evidence type="ECO:0000313" key="11">
    <source>
        <dbReference type="EMBL" id="KAF3763098.1"/>
    </source>
</evidence>
<keyword evidence="7" id="KW-0479">Metal-binding</keyword>
<keyword evidence="9" id="KW-0326">Glycosidase</keyword>
<evidence type="ECO:0000256" key="2">
    <source>
        <dbReference type="ARBA" id="ARBA00004922"/>
    </source>
</evidence>
<dbReference type="RefSeq" id="XP_040774077.1">
    <property type="nucleotide sequence ID" value="XM_040926268.1"/>
</dbReference>
<sequence>MNAHAKNKVWNVKSTFDWSKVKFAYPPGPDIPLPTKNNGGKTSAGGRSSLPRVQAVPFPPETAAAASIREARRAEVRRLFQKNWASYRQHAWMRDALLPVSGAGRDQFSGWAATLVDSLDTLWIMGLRDEFDEAVDAVAKDIDFGSSSQPRVNMFETNIRYLGGLLGAYELSRRSVLLQKAVELGDMLYAGFNTENGMPVDFFNIDKSKSGEGLPIERRVAIAGPGTLLMEFTRLSQITGDLKYYSAISRLVSVFEAGQMKTAVPGLWPTTVSMQTMNVVDGTSFTLGSGADSLYEYITKMYSLLGGKEERYHKMSLAWMDAADENMFYRPMLPDNDESRDSILFSGNLAVVDTASSHELRLDPESEHLSCFLGATYALGGRLFGRDDYLDTGARLTRGCAWAYRVTATGMMCERFNLVKCDSKEKGKPCPWDEAAFEVDKKRRGNWKESLPAGFTTCKDPRYILRPEAIESVFYLWRITGLSEYQEIAWEMFAAVGNGTETEFANAAVMDVTSSERPLKKEDYMESFWLAETLKYFYLALSPPDLISLDEYVLNTEAHPFRLPQ</sequence>
<dbReference type="PANTHER" id="PTHR11742">
    <property type="entry name" value="MANNOSYL-OLIGOSACCHARIDE ALPHA-1,2-MANNOSIDASE-RELATED"/>
    <property type="match status" value="1"/>
</dbReference>
<evidence type="ECO:0000313" key="12">
    <source>
        <dbReference type="Proteomes" id="UP000803844"/>
    </source>
</evidence>
<proteinExistence type="inferred from homology"/>
<keyword evidence="12" id="KW-1185">Reference proteome</keyword>
<feature type="binding site" evidence="7">
    <location>
        <position position="556"/>
    </location>
    <ligand>
        <name>Ca(2+)</name>
        <dbReference type="ChEBI" id="CHEBI:29108"/>
    </ligand>
</feature>
<evidence type="ECO:0000256" key="8">
    <source>
        <dbReference type="PIRSR" id="PIRSR601382-3"/>
    </source>
</evidence>
<dbReference type="AlphaFoldDB" id="A0A9P5CLI2"/>
<keyword evidence="4 9" id="KW-0378">Hydrolase</keyword>
<feature type="region of interest" description="Disordered" evidence="10">
    <location>
        <begin position="29"/>
        <end position="54"/>
    </location>
</feature>
<evidence type="ECO:0000256" key="4">
    <source>
        <dbReference type="ARBA" id="ARBA00022801"/>
    </source>
</evidence>
<dbReference type="SUPFAM" id="SSF48225">
    <property type="entry name" value="Seven-hairpin glycosidases"/>
    <property type="match status" value="1"/>
</dbReference>
<keyword evidence="5 8" id="KW-1015">Disulfide bond</keyword>
<organism evidence="11 12">
    <name type="scientific">Cryphonectria parasitica (strain ATCC 38755 / EP155)</name>
    <dbReference type="NCBI Taxonomy" id="660469"/>
    <lineage>
        <taxon>Eukaryota</taxon>
        <taxon>Fungi</taxon>
        <taxon>Dikarya</taxon>
        <taxon>Ascomycota</taxon>
        <taxon>Pezizomycotina</taxon>
        <taxon>Sordariomycetes</taxon>
        <taxon>Sordariomycetidae</taxon>
        <taxon>Diaporthales</taxon>
        <taxon>Cryphonectriaceae</taxon>
        <taxon>Cryphonectria-Endothia species complex</taxon>
        <taxon>Cryphonectria</taxon>
    </lineage>
</organism>
<reference evidence="11" key="1">
    <citation type="journal article" date="2020" name="Phytopathology">
        <title>Genome sequence of the chestnut blight fungus Cryphonectria parasitica EP155: A fundamental resource for an archetypical invasive plant pathogen.</title>
        <authorList>
            <person name="Crouch J.A."/>
            <person name="Dawe A."/>
            <person name="Aerts A."/>
            <person name="Barry K."/>
            <person name="Churchill A.C.L."/>
            <person name="Grimwood J."/>
            <person name="Hillman B."/>
            <person name="Milgroom M.G."/>
            <person name="Pangilinan J."/>
            <person name="Smith M."/>
            <person name="Salamov A."/>
            <person name="Schmutz J."/>
            <person name="Yadav J."/>
            <person name="Grigoriev I.V."/>
            <person name="Nuss D."/>
        </authorList>
    </citation>
    <scope>NUCLEOTIDE SEQUENCE</scope>
    <source>
        <strain evidence="11">EP155</strain>
    </source>
</reference>
<evidence type="ECO:0000256" key="5">
    <source>
        <dbReference type="ARBA" id="ARBA00023157"/>
    </source>
</evidence>
<evidence type="ECO:0000256" key="10">
    <source>
        <dbReference type="SAM" id="MobiDB-lite"/>
    </source>
</evidence>
<comment type="caution">
    <text evidence="11">The sequence shown here is derived from an EMBL/GenBank/DDBJ whole genome shotgun (WGS) entry which is preliminary data.</text>
</comment>
<protein>
    <recommendedName>
        <fullName evidence="9">alpha-1,2-Mannosidase</fullName>
        <ecNumber evidence="9">3.2.1.-</ecNumber>
    </recommendedName>
</protein>
<dbReference type="GO" id="GO:0036503">
    <property type="term" value="P:ERAD pathway"/>
    <property type="evidence" value="ECO:0007669"/>
    <property type="project" value="UniProtKB-ARBA"/>
</dbReference>
<dbReference type="PANTHER" id="PTHR11742:SF29">
    <property type="entry name" value="ALPHA-1,2-MANNOSIDASE"/>
    <property type="match status" value="1"/>
</dbReference>
<comment type="similarity">
    <text evidence="3 9">Belongs to the glycosyl hydrolase 47 family.</text>
</comment>
<comment type="pathway">
    <text evidence="2">Protein modification; protein glycosylation.</text>
</comment>
<dbReference type="OrthoDB" id="8118055at2759"/>
<dbReference type="Gene3D" id="1.50.10.10">
    <property type="match status" value="1"/>
</dbReference>
<evidence type="ECO:0000256" key="3">
    <source>
        <dbReference type="ARBA" id="ARBA00007658"/>
    </source>
</evidence>
<evidence type="ECO:0000256" key="7">
    <source>
        <dbReference type="PIRSR" id="PIRSR601382-2"/>
    </source>
</evidence>
<dbReference type="GO" id="GO:0004571">
    <property type="term" value="F:mannosyl-oligosaccharide 1,2-alpha-mannosidase activity"/>
    <property type="evidence" value="ECO:0007669"/>
    <property type="project" value="InterPro"/>
</dbReference>
<feature type="active site" evidence="6">
    <location>
        <position position="292"/>
    </location>
</feature>
<evidence type="ECO:0000256" key="1">
    <source>
        <dbReference type="ARBA" id="ARBA00001913"/>
    </source>
</evidence>
<dbReference type="FunFam" id="1.50.10.10:FF:000037">
    <property type="entry name" value="alpha-1,2-Mannosidase"/>
    <property type="match status" value="1"/>
</dbReference>
<keyword evidence="7" id="KW-0106">Calcium</keyword>
<name>A0A9P5CLI2_CRYP1</name>
<dbReference type="GO" id="GO:0005975">
    <property type="term" value="P:carbohydrate metabolic process"/>
    <property type="evidence" value="ECO:0007669"/>
    <property type="project" value="InterPro"/>
</dbReference>
<dbReference type="GO" id="GO:0005783">
    <property type="term" value="C:endoplasmic reticulum"/>
    <property type="evidence" value="ECO:0007669"/>
    <property type="project" value="TreeGrafter"/>
</dbReference>
<dbReference type="GO" id="GO:0016020">
    <property type="term" value="C:membrane"/>
    <property type="evidence" value="ECO:0007669"/>
    <property type="project" value="InterPro"/>
</dbReference>
<dbReference type="PRINTS" id="PR00747">
    <property type="entry name" value="GLYHDRLASE47"/>
</dbReference>
<dbReference type="EMBL" id="MU032349">
    <property type="protein sequence ID" value="KAF3763098.1"/>
    <property type="molecule type" value="Genomic_DNA"/>
</dbReference>
<feature type="active site" evidence="6">
    <location>
        <position position="468"/>
    </location>
</feature>